<dbReference type="Pfam" id="PF01974">
    <property type="entry name" value="tRNA_int_endo"/>
    <property type="match status" value="1"/>
</dbReference>
<feature type="coiled-coil region" evidence="6">
    <location>
        <begin position="335"/>
        <end position="362"/>
    </location>
</feature>
<protein>
    <recommendedName>
        <fullName evidence="2">tRNA-intron lyase</fullName>
        <ecNumber evidence="2">4.6.1.16</ecNumber>
    </recommendedName>
</protein>
<dbReference type="STRING" id="1344418.A0A1D2VQV1"/>
<evidence type="ECO:0000259" key="7">
    <source>
        <dbReference type="Pfam" id="PF01974"/>
    </source>
</evidence>
<dbReference type="InterPro" id="IPR011856">
    <property type="entry name" value="tRNA_endonuc-like_dom_sf"/>
</dbReference>
<dbReference type="PANTHER" id="PTHR13070:SF0">
    <property type="entry name" value="TRNA-SPLICING ENDONUCLEASE SUBUNIT SEN34"/>
    <property type="match status" value="1"/>
</dbReference>
<dbReference type="InterPro" id="IPR059049">
    <property type="entry name" value="TSEN34_N"/>
</dbReference>
<evidence type="ECO:0000313" key="10">
    <source>
        <dbReference type="Proteomes" id="UP000095038"/>
    </source>
</evidence>
<evidence type="ECO:0000256" key="1">
    <source>
        <dbReference type="ARBA" id="ARBA00008078"/>
    </source>
</evidence>
<evidence type="ECO:0000256" key="2">
    <source>
        <dbReference type="ARBA" id="ARBA00012573"/>
    </source>
</evidence>
<dbReference type="GO" id="GO:0000213">
    <property type="term" value="F:tRNA-intron lyase activity"/>
    <property type="evidence" value="ECO:0007669"/>
    <property type="project" value="UniProtKB-EC"/>
</dbReference>
<dbReference type="GO" id="GO:0003676">
    <property type="term" value="F:nucleic acid binding"/>
    <property type="evidence" value="ECO:0007669"/>
    <property type="project" value="InterPro"/>
</dbReference>
<keyword evidence="6" id="KW-0175">Coiled coil</keyword>
<dbReference type="CDD" id="cd22363">
    <property type="entry name" value="tRNA-intron_lyase_C"/>
    <property type="match status" value="1"/>
</dbReference>
<dbReference type="Pfam" id="PF26577">
    <property type="entry name" value="TSEN34_N"/>
    <property type="match status" value="1"/>
</dbReference>
<comment type="catalytic activity">
    <reaction evidence="5">
        <text>pretRNA = a 3'-half-tRNA molecule with a 5'-OH end + a 5'-half-tRNA molecule with a 2',3'-cyclic phosphate end + an intron with a 2',3'-cyclic phosphate and a 5'-hydroxyl terminus.</text>
        <dbReference type="EC" id="4.6.1.16"/>
    </reaction>
</comment>
<dbReference type="EC" id="4.6.1.16" evidence="2"/>
<evidence type="ECO:0000256" key="3">
    <source>
        <dbReference type="ARBA" id="ARBA00022694"/>
    </source>
</evidence>
<accession>A0A1D2VQV1</accession>
<gene>
    <name evidence="9" type="ORF">ASCRUDRAFT_73710</name>
</gene>
<comment type="similarity">
    <text evidence="1">Belongs to the tRNA-intron endonuclease family.</text>
</comment>
<evidence type="ECO:0000259" key="8">
    <source>
        <dbReference type="Pfam" id="PF26577"/>
    </source>
</evidence>
<keyword evidence="3" id="KW-0819">tRNA processing</keyword>
<evidence type="ECO:0000256" key="5">
    <source>
        <dbReference type="ARBA" id="ARBA00034031"/>
    </source>
</evidence>
<organism evidence="9 10">
    <name type="scientific">Ascoidea rubescens DSM 1968</name>
    <dbReference type="NCBI Taxonomy" id="1344418"/>
    <lineage>
        <taxon>Eukaryota</taxon>
        <taxon>Fungi</taxon>
        <taxon>Dikarya</taxon>
        <taxon>Ascomycota</taxon>
        <taxon>Saccharomycotina</taxon>
        <taxon>Saccharomycetes</taxon>
        <taxon>Ascoideaceae</taxon>
        <taxon>Ascoidea</taxon>
    </lineage>
</organism>
<dbReference type="GO" id="GO:0000379">
    <property type="term" value="P:tRNA-type intron splice site recognition and cleavage"/>
    <property type="evidence" value="ECO:0007669"/>
    <property type="project" value="TreeGrafter"/>
</dbReference>
<name>A0A1D2VQV1_9ASCO</name>
<dbReference type="InParanoid" id="A0A1D2VQV1"/>
<dbReference type="Gene3D" id="3.40.1350.10">
    <property type="match status" value="1"/>
</dbReference>
<dbReference type="EMBL" id="KV454475">
    <property type="protein sequence ID" value="ODV63984.1"/>
    <property type="molecule type" value="Genomic_DNA"/>
</dbReference>
<evidence type="ECO:0000256" key="4">
    <source>
        <dbReference type="ARBA" id="ARBA00023239"/>
    </source>
</evidence>
<proteinExistence type="inferred from homology"/>
<dbReference type="FunCoup" id="A0A1D2VQV1">
    <property type="interactions" value="131"/>
</dbReference>
<dbReference type="RefSeq" id="XP_020050291.1">
    <property type="nucleotide sequence ID" value="XM_020192405.1"/>
</dbReference>
<reference evidence="10" key="1">
    <citation type="submission" date="2016-05" db="EMBL/GenBank/DDBJ databases">
        <title>Comparative genomics of biotechnologically important yeasts.</title>
        <authorList>
            <consortium name="DOE Joint Genome Institute"/>
            <person name="Riley R."/>
            <person name="Haridas S."/>
            <person name="Wolfe K.H."/>
            <person name="Lopes M.R."/>
            <person name="Hittinger C.T."/>
            <person name="Goker M."/>
            <person name="Salamov A."/>
            <person name="Wisecaver J."/>
            <person name="Long T.M."/>
            <person name="Aerts A.L."/>
            <person name="Barry K."/>
            <person name="Choi C."/>
            <person name="Clum A."/>
            <person name="Coughlan A.Y."/>
            <person name="Deshpande S."/>
            <person name="Douglass A.P."/>
            <person name="Hanson S.J."/>
            <person name="Klenk H.-P."/>
            <person name="Labutti K."/>
            <person name="Lapidus A."/>
            <person name="Lindquist E."/>
            <person name="Lipzen A."/>
            <person name="Meier-Kolthoff J.P."/>
            <person name="Ohm R.A."/>
            <person name="Otillar R.P."/>
            <person name="Pangilinan J."/>
            <person name="Peng Y."/>
            <person name="Rokas A."/>
            <person name="Rosa C.A."/>
            <person name="Scheuner C."/>
            <person name="Sibirny A.A."/>
            <person name="Slot J.C."/>
            <person name="Stielow J.B."/>
            <person name="Sun H."/>
            <person name="Kurtzman C.P."/>
            <person name="Blackwell M."/>
            <person name="Grigoriev I.V."/>
            <person name="Jeffries T.W."/>
        </authorList>
    </citation>
    <scope>NUCLEOTIDE SEQUENCE [LARGE SCALE GENOMIC DNA]</scope>
    <source>
        <strain evidence="10">DSM 1968</strain>
    </source>
</reference>
<keyword evidence="4" id="KW-0456">Lyase</keyword>
<evidence type="ECO:0000256" key="6">
    <source>
        <dbReference type="SAM" id="Coils"/>
    </source>
</evidence>
<keyword evidence="10" id="KW-1185">Reference proteome</keyword>
<dbReference type="GO" id="GO:0005634">
    <property type="term" value="C:nucleus"/>
    <property type="evidence" value="ECO:0007669"/>
    <property type="project" value="UniProtKB-ARBA"/>
</dbReference>
<dbReference type="GeneID" id="30966041"/>
<dbReference type="InterPro" id="IPR006677">
    <property type="entry name" value="tRNA_intron_Endonuc_cat-like"/>
</dbReference>
<sequence length="389" mass="45696">MNNHDKVDIEIIGNRALVFDLQDVKKLREWNIAGVLSGTLAVAPQQNIFLGLPLQLTIEEVLYLVASKRCYLVIDKLLFRNLIASYTNNVELLEMILKQRLEDFLEGIKRRKLKIEKIQKLKRKKPHAEPINLDDINSFENQPFYNETDFYLAIDVNDINLIFYKNEINSKKLPNYDTIMENLRIRDQSIQKVILFRLVKNYIYTKLQIGKKVDEYEITKRLSNFCIYDSITENSNYEIKYDFSKFEEYLNDLQMTFSFYNKIILQKQYFLSPGLRFGGKFVGYPSDPLRYHSHLIMNFFEYYNEDIGMLNIVNGGRLATGVKKLWVCIGNKNKKSASINDINNMEEKITKTEEEIDKDINSFVEDVFESKDEEDKNIVGFSIEWAGFG</sequence>
<dbReference type="PANTHER" id="PTHR13070">
    <property type="entry name" value="TRNA-SPLICING ENDONUCLEASE SUBUNIT SEN34-RELATED"/>
    <property type="match status" value="1"/>
</dbReference>
<dbReference type="InterPro" id="IPR036167">
    <property type="entry name" value="tRNA_intron_Endo_cat-like_sf"/>
</dbReference>
<feature type="domain" description="tRNA intron endonuclease catalytic" evidence="7">
    <location>
        <begin position="266"/>
        <end position="330"/>
    </location>
</feature>
<feature type="domain" description="TSEN34 N-terminal" evidence="8">
    <location>
        <begin position="7"/>
        <end position="74"/>
    </location>
</feature>
<dbReference type="AlphaFoldDB" id="A0A1D2VQV1"/>
<dbReference type="SUPFAM" id="SSF53032">
    <property type="entry name" value="tRNA-intron endonuclease catalytic domain-like"/>
    <property type="match status" value="1"/>
</dbReference>
<evidence type="ECO:0000313" key="9">
    <source>
        <dbReference type="EMBL" id="ODV63984.1"/>
    </source>
</evidence>
<dbReference type="OrthoDB" id="48041at2759"/>
<dbReference type="Proteomes" id="UP000095038">
    <property type="component" value="Unassembled WGS sequence"/>
</dbReference>